<reference evidence="1 2" key="1">
    <citation type="submission" date="2016-09" db="EMBL/GenBank/DDBJ databases">
        <title>Acidihalobacter prosperus V6 (DSM14174).</title>
        <authorList>
            <person name="Khaleque H.N."/>
            <person name="Ramsay J.P."/>
            <person name="Murphy R.J.T."/>
            <person name="Kaksonen A.H."/>
            <person name="Boxall N.J."/>
            <person name="Watkin E.L.J."/>
        </authorList>
    </citation>
    <scope>NUCLEOTIDE SEQUENCE [LARGE SCALE GENOMIC DNA]</scope>
    <source>
        <strain evidence="1 2">V6</strain>
        <plasmid evidence="2">papv6</plasmid>
    </source>
</reference>
<dbReference type="EMBL" id="CP017449">
    <property type="protein sequence ID" value="AOV18692.1"/>
    <property type="molecule type" value="Genomic_DNA"/>
</dbReference>
<dbReference type="Proteomes" id="UP000095342">
    <property type="component" value="Plasmid pAPV6"/>
</dbReference>
<keyword evidence="2" id="KW-1185">Reference proteome</keyword>
<keyword evidence="1" id="KW-0614">Plasmid</keyword>
<evidence type="ECO:0000313" key="2">
    <source>
        <dbReference type="Proteomes" id="UP000095342"/>
    </source>
</evidence>
<organism evidence="1 2">
    <name type="scientific">Acidihalobacter aeolianus</name>
    <dbReference type="NCBI Taxonomy" id="2792603"/>
    <lineage>
        <taxon>Bacteria</taxon>
        <taxon>Pseudomonadati</taxon>
        <taxon>Pseudomonadota</taxon>
        <taxon>Gammaproteobacteria</taxon>
        <taxon>Chromatiales</taxon>
        <taxon>Ectothiorhodospiraceae</taxon>
        <taxon>Acidihalobacter</taxon>
    </lineage>
</organism>
<geneLocation type="plasmid" evidence="2">
    <name>papv6</name>
</geneLocation>
<dbReference type="AlphaFoldDB" id="A0A1D8KCK7"/>
<dbReference type="KEGG" id="aaeo:BJI67_15710"/>
<sequence length="127" mass="14026">MIPIELAENCPYEIALQHPLGEVMSPIKGVVCSPIVRDVEGHVIYRVEISLRRPIARLEPDGYNLHIFGIDTNDPELDTPASVVSIRHRAAEWACNGPLFYVMTAKSVTVLLVPAGLLTGQLDRMHS</sequence>
<gene>
    <name evidence="1" type="ORF">BJI67_15710</name>
</gene>
<evidence type="ECO:0000313" key="1">
    <source>
        <dbReference type="EMBL" id="AOV18692.1"/>
    </source>
</evidence>
<name>A0A1D8KCK7_9GAMM</name>
<accession>A0A1D8KCK7</accession>
<dbReference type="RefSeq" id="WP_070074215.1">
    <property type="nucleotide sequence ID" value="NZ_CP017449.1"/>
</dbReference>
<proteinExistence type="predicted"/>
<protein>
    <submittedName>
        <fullName evidence="1">Uncharacterized protein</fullName>
    </submittedName>
</protein>